<evidence type="ECO:0000313" key="1">
    <source>
        <dbReference type="EMBL" id="KAF7512779.1"/>
    </source>
</evidence>
<proteinExistence type="predicted"/>
<dbReference type="AlphaFoldDB" id="A0A8H7ASL2"/>
<reference evidence="1" key="1">
    <citation type="submission" date="2020-02" db="EMBL/GenBank/DDBJ databases">
        <authorList>
            <person name="Palmer J.M."/>
        </authorList>
    </citation>
    <scope>NUCLEOTIDE SEQUENCE</scope>
    <source>
        <strain evidence="1">EPUS1.4</strain>
        <tissue evidence="1">Thallus</tissue>
    </source>
</reference>
<sequence length="87" mass="9937">MSSDKTQTVNSLEDWRDSVKEGVQVHDVGHMAARQMVHVTTARSHQAYLMPKYLAPPTTLQSMGYTVYHYFSFRGKKDSSSVQLHHL</sequence>
<evidence type="ECO:0000313" key="2">
    <source>
        <dbReference type="Proteomes" id="UP000606974"/>
    </source>
</evidence>
<keyword evidence="2" id="KW-1185">Reference proteome</keyword>
<accession>A0A8H7ASL2</accession>
<gene>
    <name evidence="1" type="ORF">GJ744_000346</name>
</gene>
<protein>
    <submittedName>
        <fullName evidence="1">Uncharacterized protein</fullName>
    </submittedName>
</protein>
<name>A0A8H7ASL2_9EURO</name>
<organism evidence="1 2">
    <name type="scientific">Endocarpon pusillum</name>
    <dbReference type="NCBI Taxonomy" id="364733"/>
    <lineage>
        <taxon>Eukaryota</taxon>
        <taxon>Fungi</taxon>
        <taxon>Dikarya</taxon>
        <taxon>Ascomycota</taxon>
        <taxon>Pezizomycotina</taxon>
        <taxon>Eurotiomycetes</taxon>
        <taxon>Chaetothyriomycetidae</taxon>
        <taxon>Verrucariales</taxon>
        <taxon>Verrucariaceae</taxon>
        <taxon>Endocarpon</taxon>
    </lineage>
</organism>
<comment type="caution">
    <text evidence="1">The sequence shown here is derived from an EMBL/GenBank/DDBJ whole genome shotgun (WGS) entry which is preliminary data.</text>
</comment>
<dbReference type="EMBL" id="JAACFV010000010">
    <property type="protein sequence ID" value="KAF7512779.1"/>
    <property type="molecule type" value="Genomic_DNA"/>
</dbReference>
<dbReference type="Proteomes" id="UP000606974">
    <property type="component" value="Unassembled WGS sequence"/>
</dbReference>